<dbReference type="InterPro" id="IPR013382">
    <property type="entry name" value="CRISPR-assoc_prot_Cse2"/>
</dbReference>
<evidence type="ECO:0000313" key="1">
    <source>
        <dbReference type="EMBL" id="WRP16338.1"/>
    </source>
</evidence>
<dbReference type="Pfam" id="PF09485">
    <property type="entry name" value="CRISPR_Cse2"/>
    <property type="match status" value="1"/>
</dbReference>
<accession>A0ABZ1BUS4</accession>
<dbReference type="EMBL" id="CP141615">
    <property type="protein sequence ID" value="WRP16338.1"/>
    <property type="molecule type" value="Genomic_DNA"/>
</dbReference>
<dbReference type="CDD" id="cd09731">
    <property type="entry name" value="Cse2_I-E"/>
    <property type="match status" value="1"/>
</dbReference>
<name>A0ABZ1BUS4_9FIRM</name>
<dbReference type="RefSeq" id="WP_324715610.1">
    <property type="nucleotide sequence ID" value="NZ_CP141615.1"/>
</dbReference>
<dbReference type="NCBIfam" id="TIGR02548">
    <property type="entry name" value="casB_cse2"/>
    <property type="match status" value="1"/>
</dbReference>
<dbReference type="InterPro" id="IPR038287">
    <property type="entry name" value="Cse2_sf"/>
</dbReference>
<sequence length="171" mass="19643">MVATKAEEFVRFLEGLASNRGPLAALRRSLAFHPGSFVPSYPYVEPFVRDYEGWQREAYYLVAGLFALHPFSGSKTLPEAMAELRITRKSASIEARFVALLDSDRDQLPDRLRHAVILVTRSQNMALDWVRLLTDVVEWFRPDRKIQREWARAFYRAMGTQPTPAEEAVKV</sequence>
<organism evidence="1 2">
    <name type="scientific">Carboxydichorda subterranea</name>
    <dbReference type="NCBI Taxonomy" id="3109565"/>
    <lineage>
        <taxon>Bacteria</taxon>
        <taxon>Bacillati</taxon>
        <taxon>Bacillota</taxon>
        <taxon>Limnochordia</taxon>
        <taxon>Limnochordales</taxon>
        <taxon>Geochordaceae</taxon>
        <taxon>Carboxydichorda</taxon>
    </lineage>
</organism>
<dbReference type="Gene3D" id="1.10.520.40">
    <property type="entry name" value="CRISPR-associated protein Cse2"/>
    <property type="match status" value="1"/>
</dbReference>
<proteinExistence type="predicted"/>
<keyword evidence="2" id="KW-1185">Reference proteome</keyword>
<gene>
    <name evidence="1" type="primary">casB</name>
    <name evidence="1" type="ORF">U7230_09535</name>
</gene>
<dbReference type="Proteomes" id="UP001332192">
    <property type="component" value="Chromosome"/>
</dbReference>
<reference evidence="1 2" key="1">
    <citation type="journal article" date="2024" name="Front. Microbiol.">
        <title>Novel thermophilic genera Geochorda gen. nov. and Carboxydochorda gen. nov. from the deep terrestrial subsurface reveal the ecophysiological diversity in the class Limnochordia.</title>
        <authorList>
            <person name="Karnachuk O.V."/>
            <person name="Lukina A.P."/>
            <person name="Avakyan M.R."/>
            <person name="Kadnikov V.V."/>
            <person name="Begmatov S."/>
            <person name="Beletsky A.V."/>
            <person name="Vlasova K.G."/>
            <person name="Novikov A.A."/>
            <person name="Shcherbakova V.A."/>
            <person name="Mardanov A.V."/>
            <person name="Ravin N.V."/>
        </authorList>
    </citation>
    <scope>NUCLEOTIDE SEQUENCE [LARGE SCALE GENOMIC DNA]</scope>
    <source>
        <strain evidence="1 2">L945</strain>
    </source>
</reference>
<evidence type="ECO:0000313" key="2">
    <source>
        <dbReference type="Proteomes" id="UP001332192"/>
    </source>
</evidence>
<protein>
    <submittedName>
        <fullName evidence="1">Type I-E CRISPR-associated protein Cse2/CasB</fullName>
    </submittedName>
</protein>